<dbReference type="EMBL" id="FRCP01000016">
    <property type="protein sequence ID" value="SHM77346.1"/>
    <property type="molecule type" value="Genomic_DNA"/>
</dbReference>
<gene>
    <name evidence="1" type="ORF">SAMN02746066_03261</name>
</gene>
<proteinExistence type="predicted"/>
<dbReference type="AlphaFoldDB" id="A0A1M7LI97"/>
<accession>A0A1M7LI97</accession>
<dbReference type="STRING" id="1120996.SAMN02746066_03261"/>
<evidence type="ECO:0000313" key="2">
    <source>
        <dbReference type="Proteomes" id="UP000184038"/>
    </source>
</evidence>
<sequence length="95" mass="11098">MNKYRVYCNDKVIGEDLKAIEVEKLTGIKSKNVRFYAEMGQLKKNKYRVECDDITQNQIDRYEECCRAAELLKTGDAVIKTVRIKGNLHKRTVRV</sequence>
<dbReference type="OrthoDB" id="9811174at2"/>
<reference evidence="1 2" key="1">
    <citation type="submission" date="2016-11" db="EMBL/GenBank/DDBJ databases">
        <authorList>
            <person name="Jaros S."/>
            <person name="Januszkiewicz K."/>
            <person name="Wedrychowicz H."/>
        </authorList>
    </citation>
    <scope>NUCLEOTIDE SEQUENCE [LARGE SCALE GENOMIC DNA]</scope>
    <source>
        <strain evidence="1 2">DSM 15930</strain>
    </source>
</reference>
<protein>
    <submittedName>
        <fullName evidence="1">Uncharacterized protein</fullName>
    </submittedName>
</protein>
<organism evidence="1 2">
    <name type="scientific">Anaerosporobacter mobilis DSM 15930</name>
    <dbReference type="NCBI Taxonomy" id="1120996"/>
    <lineage>
        <taxon>Bacteria</taxon>
        <taxon>Bacillati</taxon>
        <taxon>Bacillota</taxon>
        <taxon>Clostridia</taxon>
        <taxon>Lachnospirales</taxon>
        <taxon>Lachnospiraceae</taxon>
        <taxon>Anaerosporobacter</taxon>
    </lineage>
</organism>
<dbReference type="Proteomes" id="UP000184038">
    <property type="component" value="Unassembled WGS sequence"/>
</dbReference>
<dbReference type="RefSeq" id="WP_139241787.1">
    <property type="nucleotide sequence ID" value="NZ_FRCP01000016.1"/>
</dbReference>
<keyword evidence="2" id="KW-1185">Reference proteome</keyword>
<name>A0A1M7LI97_9FIRM</name>
<evidence type="ECO:0000313" key="1">
    <source>
        <dbReference type="EMBL" id="SHM77346.1"/>
    </source>
</evidence>